<evidence type="ECO:0000313" key="3">
    <source>
        <dbReference type="Proteomes" id="UP000326924"/>
    </source>
</evidence>
<reference evidence="2 3" key="1">
    <citation type="submission" date="2019-09" db="EMBL/GenBank/DDBJ databases">
        <title>Draft genome of the ectomycorrhizal ascomycete Sphaerosporella brunnea.</title>
        <authorList>
            <consortium name="DOE Joint Genome Institute"/>
            <person name="Benucci G.M."/>
            <person name="Marozzi G."/>
            <person name="Antonielli L."/>
            <person name="Sanchez S."/>
            <person name="Marco P."/>
            <person name="Wang X."/>
            <person name="Falini L.B."/>
            <person name="Barry K."/>
            <person name="Haridas S."/>
            <person name="Lipzen A."/>
            <person name="Labutti K."/>
            <person name="Grigoriev I.V."/>
            <person name="Murat C."/>
            <person name="Martin F."/>
            <person name="Albertini E."/>
            <person name="Donnini D."/>
            <person name="Bonito G."/>
        </authorList>
    </citation>
    <scope>NUCLEOTIDE SEQUENCE [LARGE SCALE GENOMIC DNA]</scope>
    <source>
        <strain evidence="2 3">Sb_GMNB300</strain>
    </source>
</reference>
<feature type="domain" description="Heterokaryon incompatibility" evidence="1">
    <location>
        <begin position="82"/>
        <end position="225"/>
    </location>
</feature>
<dbReference type="InParanoid" id="A0A5J5F3I8"/>
<accession>A0A5J5F3I8</accession>
<sequence length="538" mass="61398">MYVRKYISGDRRVHRDNARRHGMVTKWADLHLAKEWLAKCLQEHDGCTPANTVKAPFHPSTRFIDVEQQRLVSISDTYDADYVALSYVWGGPQPQRTVTTNLEMYEKSLPYDGLPKTIQDAMVVTQTLGYRYLWVDALCIVQDSPEIVAIQIQQMNAVYKRAIFTLVNAGGTSAESGLHGVSFSRQCDEVPLPNGIALGRWNEGSHGQGFNQFSTYGTRGWTLQEQLLSGRKLIFDDLRIVWECDTHTLPESGSARPGFVTDLRGALCINQDLSVPRDLDPEAFEDAWQATKVNFSRRNLTDIRDRLHAITGIIEELKVITGDEYVQGHNSAKLYQDLLWVTDYVPSQDLSGSPYDATASDLAIDRRGPFPTWSWLSLWPIEWGTTPLGSEYRYRPVARDKFFPLPQTSLKIQQNRAGLWELEIFGPLLHLRLTGVGINRTYKLYFPDGRPLPPGLIERLTYDQELAQRPNTLYCVPLAKVYRGVWKFSTLTEEERWLTGALLLRNVDNGNHYVRFGVALLKGNHELYGRERRRITCQ</sequence>
<dbReference type="OrthoDB" id="2958217at2759"/>
<dbReference type="AlphaFoldDB" id="A0A5J5F3I8"/>
<protein>
    <submittedName>
        <fullName evidence="2">Heterokaryon incompatibility protein-domain-containing protein</fullName>
    </submittedName>
</protein>
<gene>
    <name evidence="2" type="ORF">FN846DRAFT_774950</name>
</gene>
<dbReference type="PANTHER" id="PTHR33112:SF14">
    <property type="entry name" value="HETEROKARYON INCOMPATIBILITY DOMAIN-CONTAINING PROTEIN"/>
    <property type="match status" value="1"/>
</dbReference>
<dbReference type="Pfam" id="PF06985">
    <property type="entry name" value="HET"/>
    <property type="match status" value="1"/>
</dbReference>
<comment type="caution">
    <text evidence="2">The sequence shown here is derived from an EMBL/GenBank/DDBJ whole genome shotgun (WGS) entry which is preliminary data.</text>
</comment>
<dbReference type="Proteomes" id="UP000326924">
    <property type="component" value="Unassembled WGS sequence"/>
</dbReference>
<dbReference type="EMBL" id="VXIS01000044">
    <property type="protein sequence ID" value="KAA8910592.1"/>
    <property type="molecule type" value="Genomic_DNA"/>
</dbReference>
<dbReference type="InterPro" id="IPR010730">
    <property type="entry name" value="HET"/>
</dbReference>
<organism evidence="2 3">
    <name type="scientific">Sphaerosporella brunnea</name>
    <dbReference type="NCBI Taxonomy" id="1250544"/>
    <lineage>
        <taxon>Eukaryota</taxon>
        <taxon>Fungi</taxon>
        <taxon>Dikarya</taxon>
        <taxon>Ascomycota</taxon>
        <taxon>Pezizomycotina</taxon>
        <taxon>Pezizomycetes</taxon>
        <taxon>Pezizales</taxon>
        <taxon>Pyronemataceae</taxon>
        <taxon>Sphaerosporella</taxon>
    </lineage>
</organism>
<dbReference type="PANTHER" id="PTHR33112">
    <property type="entry name" value="DOMAIN PROTEIN, PUTATIVE-RELATED"/>
    <property type="match status" value="1"/>
</dbReference>
<proteinExistence type="predicted"/>
<evidence type="ECO:0000313" key="2">
    <source>
        <dbReference type="EMBL" id="KAA8910592.1"/>
    </source>
</evidence>
<evidence type="ECO:0000259" key="1">
    <source>
        <dbReference type="Pfam" id="PF06985"/>
    </source>
</evidence>
<name>A0A5J5F3I8_9PEZI</name>
<keyword evidence="3" id="KW-1185">Reference proteome</keyword>